<name>A0A6P8X8Y1_DROAB</name>
<dbReference type="Gene3D" id="1.10.1380.10">
    <property type="entry name" value="Neutral endopeptidase , domain2"/>
    <property type="match status" value="1"/>
</dbReference>
<dbReference type="PROSITE" id="PS51885">
    <property type="entry name" value="NEPRILYSIN"/>
    <property type="match status" value="1"/>
</dbReference>
<accession>A0A6P8X8Y1</accession>
<dbReference type="Pfam" id="PF01431">
    <property type="entry name" value="Peptidase_M13"/>
    <property type="match status" value="1"/>
</dbReference>
<keyword evidence="9" id="KW-0732">Signal</keyword>
<dbReference type="Proteomes" id="UP000515160">
    <property type="component" value="Chromosome 2R"/>
</dbReference>
<keyword evidence="8" id="KW-0482">Metalloprotease</keyword>
<sequence>MSNRHLLSLILLLVGLQLVWPGNGDSDRFERVFQTAESVRQSKAQEMRKQLNQSADPCTDFYEYACGNWRKTAQETRMSRLSQRIDKDLVRLLDEAPHHKDNAVARQAKEFYKSCLVAHTRGQNQKQLQFISEFIQQNGGFPAVPGSNWPVYHQGYDWLQVIGNLRRHYGMEILIGLHIGYNYAQVTENSIYLSEPNTLIPRELCITNRLDIRDEPYAVIEQRVTEQLKTWLAMGNEESARLAADIVSFEHELCGGMQRQQPWDDDINVYKANYSRKTLTELTRLYGMDFEGYMTTSFGQGIYTPVYMAADNYYRQLKRTVDAHNITQIANYIMYRAVATLTFPLEQKSVQRPAHCLETVKRLLPSALGELYTRQFATIEAAQQLNQIYAQLQDALKQSLNADWLEEGSRRIAQQKLSNMRLALPIYEKPLVLKLQLDHNNYWHNLRQLQDEVQSKQVHRLFEVEVPLPAHPVEAYESRVVYRSVQHRLELGWALLQPPDYDARYGYAIRFATLGTTLAQQMVRAFDEIHWSVPLRERDNWDALTAWRYRSRSACFIRHVEDYLWHNESATEQLITNSAGLNVAFHAYLNWLNFQEPNNDFTLLSKETLPGLNYPNTALFFIAFAQQHCHPRQSVDNEESGRTYSVRQHHSWERLQVNGPLRNLPDFAREFRCAAGTPMNPAEKCIIY</sequence>
<dbReference type="GeneID" id="117573516"/>
<keyword evidence="6" id="KW-0378">Hydrolase</keyword>
<dbReference type="AlphaFoldDB" id="A0A6P8X8Y1"/>
<feature type="signal peptide" evidence="9">
    <location>
        <begin position="1"/>
        <end position="21"/>
    </location>
</feature>
<comment type="subcellular location">
    <subcellularLocation>
        <location evidence="2">Cell membrane</location>
        <topology evidence="2">Single-pass type II membrane protein</topology>
    </subcellularLocation>
</comment>
<evidence type="ECO:0000256" key="2">
    <source>
        <dbReference type="ARBA" id="ARBA00004401"/>
    </source>
</evidence>
<evidence type="ECO:0000256" key="5">
    <source>
        <dbReference type="ARBA" id="ARBA00022723"/>
    </source>
</evidence>
<gene>
    <name evidence="13" type="primary">LOC117573516</name>
</gene>
<keyword evidence="12" id="KW-1185">Reference proteome</keyword>
<evidence type="ECO:0000256" key="4">
    <source>
        <dbReference type="ARBA" id="ARBA00022670"/>
    </source>
</evidence>
<evidence type="ECO:0000256" key="1">
    <source>
        <dbReference type="ARBA" id="ARBA00001947"/>
    </source>
</evidence>
<protein>
    <submittedName>
        <fullName evidence="13">Neprilysin-4</fullName>
    </submittedName>
</protein>
<evidence type="ECO:0000256" key="8">
    <source>
        <dbReference type="ARBA" id="ARBA00023049"/>
    </source>
</evidence>
<dbReference type="InterPro" id="IPR000718">
    <property type="entry name" value="Peptidase_M13"/>
</dbReference>
<dbReference type="InterPro" id="IPR042089">
    <property type="entry name" value="Peptidase_M13_dom_2"/>
</dbReference>
<dbReference type="GO" id="GO:0046872">
    <property type="term" value="F:metal ion binding"/>
    <property type="evidence" value="ECO:0007669"/>
    <property type="project" value="UniProtKB-KW"/>
</dbReference>
<evidence type="ECO:0000313" key="12">
    <source>
        <dbReference type="Proteomes" id="UP000515160"/>
    </source>
</evidence>
<feature type="chain" id="PRO_5038399750" evidence="9">
    <location>
        <begin position="22"/>
        <end position="688"/>
    </location>
</feature>
<dbReference type="CDD" id="cd08662">
    <property type="entry name" value="M13"/>
    <property type="match status" value="1"/>
</dbReference>
<evidence type="ECO:0000256" key="6">
    <source>
        <dbReference type="ARBA" id="ARBA00022801"/>
    </source>
</evidence>
<evidence type="ECO:0000259" key="11">
    <source>
        <dbReference type="Pfam" id="PF05649"/>
    </source>
</evidence>
<comment type="similarity">
    <text evidence="3">Belongs to the peptidase M13 family.</text>
</comment>
<organism evidence="12 13">
    <name type="scientific">Drosophila albomicans</name>
    <name type="common">Fruit fly</name>
    <dbReference type="NCBI Taxonomy" id="7291"/>
    <lineage>
        <taxon>Eukaryota</taxon>
        <taxon>Metazoa</taxon>
        <taxon>Ecdysozoa</taxon>
        <taxon>Arthropoda</taxon>
        <taxon>Hexapoda</taxon>
        <taxon>Insecta</taxon>
        <taxon>Pterygota</taxon>
        <taxon>Neoptera</taxon>
        <taxon>Endopterygota</taxon>
        <taxon>Diptera</taxon>
        <taxon>Brachycera</taxon>
        <taxon>Muscomorpha</taxon>
        <taxon>Ephydroidea</taxon>
        <taxon>Drosophilidae</taxon>
        <taxon>Drosophila</taxon>
    </lineage>
</organism>
<dbReference type="PANTHER" id="PTHR11733">
    <property type="entry name" value="ZINC METALLOPROTEASE FAMILY M13 NEPRILYSIN-RELATED"/>
    <property type="match status" value="1"/>
</dbReference>
<dbReference type="GO" id="GO:0016485">
    <property type="term" value="P:protein processing"/>
    <property type="evidence" value="ECO:0007669"/>
    <property type="project" value="TreeGrafter"/>
</dbReference>
<keyword evidence="7" id="KW-0862">Zinc</keyword>
<proteinExistence type="inferred from homology"/>
<dbReference type="Gene3D" id="3.40.390.10">
    <property type="entry name" value="Collagenase (Catalytic Domain)"/>
    <property type="match status" value="1"/>
</dbReference>
<evidence type="ECO:0000313" key="13">
    <source>
        <dbReference type="RefSeq" id="XP_034112641.2"/>
    </source>
</evidence>
<feature type="domain" description="Peptidase M13 C-terminal" evidence="10">
    <location>
        <begin position="481"/>
        <end position="685"/>
    </location>
</feature>
<feature type="domain" description="Peptidase M13 N-terminal" evidence="11">
    <location>
        <begin position="57"/>
        <end position="421"/>
    </location>
</feature>
<dbReference type="Pfam" id="PF05649">
    <property type="entry name" value="Peptidase_M13_N"/>
    <property type="match status" value="1"/>
</dbReference>
<dbReference type="PANTHER" id="PTHR11733:SF240">
    <property type="entry name" value="GH14155P-RELATED"/>
    <property type="match status" value="1"/>
</dbReference>
<dbReference type="GO" id="GO:0005886">
    <property type="term" value="C:plasma membrane"/>
    <property type="evidence" value="ECO:0007669"/>
    <property type="project" value="UniProtKB-SubCell"/>
</dbReference>
<reference evidence="13" key="1">
    <citation type="submission" date="2025-08" db="UniProtKB">
        <authorList>
            <consortium name="RefSeq"/>
        </authorList>
    </citation>
    <scope>IDENTIFICATION</scope>
    <source>
        <strain evidence="13">15112-1751.03</strain>
        <tissue evidence="13">Whole Adult</tissue>
    </source>
</reference>
<keyword evidence="4" id="KW-0645">Protease</keyword>
<dbReference type="InterPro" id="IPR024079">
    <property type="entry name" value="MetalloPept_cat_dom_sf"/>
</dbReference>
<keyword evidence="5" id="KW-0479">Metal-binding</keyword>
<evidence type="ECO:0000256" key="9">
    <source>
        <dbReference type="SAM" id="SignalP"/>
    </source>
</evidence>
<evidence type="ECO:0000259" key="10">
    <source>
        <dbReference type="Pfam" id="PF01431"/>
    </source>
</evidence>
<evidence type="ECO:0000256" key="7">
    <source>
        <dbReference type="ARBA" id="ARBA00022833"/>
    </source>
</evidence>
<dbReference type="GO" id="GO:0004222">
    <property type="term" value="F:metalloendopeptidase activity"/>
    <property type="evidence" value="ECO:0007669"/>
    <property type="project" value="InterPro"/>
</dbReference>
<comment type="cofactor">
    <cofactor evidence="1">
        <name>Zn(2+)</name>
        <dbReference type="ChEBI" id="CHEBI:29105"/>
    </cofactor>
</comment>
<dbReference type="InterPro" id="IPR018497">
    <property type="entry name" value="Peptidase_M13_C"/>
</dbReference>
<dbReference type="RefSeq" id="XP_034112641.2">
    <property type="nucleotide sequence ID" value="XM_034256750.2"/>
</dbReference>
<dbReference type="OrthoDB" id="7912177at2759"/>
<dbReference type="InterPro" id="IPR008753">
    <property type="entry name" value="Peptidase_M13_N"/>
</dbReference>
<evidence type="ECO:0000256" key="3">
    <source>
        <dbReference type="ARBA" id="ARBA00007357"/>
    </source>
</evidence>
<dbReference type="SUPFAM" id="SSF55486">
    <property type="entry name" value="Metalloproteases ('zincins'), catalytic domain"/>
    <property type="match status" value="1"/>
</dbReference>